<dbReference type="EMBL" id="CP036434">
    <property type="protein sequence ID" value="QDV05388.1"/>
    <property type="molecule type" value="Genomic_DNA"/>
</dbReference>
<dbReference type="Proteomes" id="UP000320390">
    <property type="component" value="Chromosome"/>
</dbReference>
<keyword evidence="1" id="KW-1133">Transmembrane helix</keyword>
<gene>
    <name evidence="2" type="ORF">Poly30_08850</name>
</gene>
<dbReference type="AlphaFoldDB" id="A0A518EMR7"/>
<keyword evidence="3" id="KW-1185">Reference proteome</keyword>
<dbReference type="RefSeq" id="WP_145194799.1">
    <property type="nucleotide sequence ID" value="NZ_CP036434.1"/>
</dbReference>
<keyword evidence="1" id="KW-0812">Transmembrane</keyword>
<accession>A0A518EMR7</accession>
<name>A0A518EMR7_9BACT</name>
<feature type="transmembrane region" description="Helical" evidence="1">
    <location>
        <begin position="13"/>
        <end position="35"/>
    </location>
</feature>
<evidence type="ECO:0000313" key="3">
    <source>
        <dbReference type="Proteomes" id="UP000320390"/>
    </source>
</evidence>
<proteinExistence type="predicted"/>
<evidence type="ECO:0000313" key="2">
    <source>
        <dbReference type="EMBL" id="QDV05388.1"/>
    </source>
</evidence>
<protein>
    <submittedName>
        <fullName evidence="2">Uncharacterized protein</fullName>
    </submittedName>
</protein>
<evidence type="ECO:0000256" key="1">
    <source>
        <dbReference type="SAM" id="Phobius"/>
    </source>
</evidence>
<reference evidence="2 3" key="1">
    <citation type="submission" date="2019-02" db="EMBL/GenBank/DDBJ databases">
        <title>Deep-cultivation of Planctomycetes and their phenomic and genomic characterization uncovers novel biology.</title>
        <authorList>
            <person name="Wiegand S."/>
            <person name="Jogler M."/>
            <person name="Boedeker C."/>
            <person name="Pinto D."/>
            <person name="Vollmers J."/>
            <person name="Rivas-Marin E."/>
            <person name="Kohn T."/>
            <person name="Peeters S.H."/>
            <person name="Heuer A."/>
            <person name="Rast P."/>
            <person name="Oberbeckmann S."/>
            <person name="Bunk B."/>
            <person name="Jeske O."/>
            <person name="Meyerdierks A."/>
            <person name="Storesund J.E."/>
            <person name="Kallscheuer N."/>
            <person name="Luecker S."/>
            <person name="Lage O.M."/>
            <person name="Pohl T."/>
            <person name="Merkel B.J."/>
            <person name="Hornburger P."/>
            <person name="Mueller R.-W."/>
            <person name="Bruemmer F."/>
            <person name="Labrenz M."/>
            <person name="Spormann A.M."/>
            <person name="Op den Camp H."/>
            <person name="Overmann J."/>
            <person name="Amann R."/>
            <person name="Jetten M.S.M."/>
            <person name="Mascher T."/>
            <person name="Medema M.H."/>
            <person name="Devos D.P."/>
            <person name="Kaster A.-K."/>
            <person name="Ovreas L."/>
            <person name="Rohde M."/>
            <person name="Galperin M.Y."/>
            <person name="Jogler C."/>
        </authorList>
    </citation>
    <scope>NUCLEOTIDE SEQUENCE [LARGE SCALE GENOMIC DNA]</scope>
    <source>
        <strain evidence="2 3">Poly30</strain>
    </source>
</reference>
<organism evidence="2 3">
    <name type="scientific">Saltatorellus ferox</name>
    <dbReference type="NCBI Taxonomy" id="2528018"/>
    <lineage>
        <taxon>Bacteria</taxon>
        <taxon>Pseudomonadati</taxon>
        <taxon>Planctomycetota</taxon>
        <taxon>Planctomycetia</taxon>
        <taxon>Planctomycetia incertae sedis</taxon>
        <taxon>Saltatorellus</taxon>
    </lineage>
</organism>
<sequence length="91" mass="9927">MELGGRAAPTSPIFTWLIVVIAGKPVALVLTDAVARIAMRPFPGLSTCLLRYRETRPELAIRSPIDPFLRLAVLSPGALWLHHRLALFGAV</sequence>
<keyword evidence="1" id="KW-0472">Membrane</keyword>